<evidence type="ECO:0000256" key="1">
    <source>
        <dbReference type="SAM" id="Coils"/>
    </source>
</evidence>
<evidence type="ECO:0000313" key="4">
    <source>
        <dbReference type="Proteomes" id="UP001211907"/>
    </source>
</evidence>
<feature type="compositionally biased region" description="Polar residues" evidence="2">
    <location>
        <begin position="1"/>
        <end position="20"/>
    </location>
</feature>
<keyword evidence="1" id="KW-0175">Coiled coil</keyword>
<feature type="coiled-coil region" evidence="1">
    <location>
        <begin position="385"/>
        <end position="412"/>
    </location>
</feature>
<keyword evidence="4" id="KW-1185">Reference proteome</keyword>
<evidence type="ECO:0000313" key="3">
    <source>
        <dbReference type="EMBL" id="KAJ3140846.1"/>
    </source>
</evidence>
<evidence type="ECO:0000256" key="2">
    <source>
        <dbReference type="SAM" id="MobiDB-lite"/>
    </source>
</evidence>
<organism evidence="3 4">
    <name type="scientific">Physocladia obscura</name>
    <dbReference type="NCBI Taxonomy" id="109957"/>
    <lineage>
        <taxon>Eukaryota</taxon>
        <taxon>Fungi</taxon>
        <taxon>Fungi incertae sedis</taxon>
        <taxon>Chytridiomycota</taxon>
        <taxon>Chytridiomycota incertae sedis</taxon>
        <taxon>Chytridiomycetes</taxon>
        <taxon>Chytridiales</taxon>
        <taxon>Chytriomycetaceae</taxon>
        <taxon>Physocladia</taxon>
    </lineage>
</organism>
<comment type="caution">
    <text evidence="3">The sequence shown here is derived from an EMBL/GenBank/DDBJ whole genome shotgun (WGS) entry which is preliminary data.</text>
</comment>
<dbReference type="Proteomes" id="UP001211907">
    <property type="component" value="Unassembled WGS sequence"/>
</dbReference>
<accession>A0AAD5TBW1</accession>
<dbReference type="EMBL" id="JADGJH010000044">
    <property type="protein sequence ID" value="KAJ3140846.1"/>
    <property type="molecule type" value="Genomic_DNA"/>
</dbReference>
<protein>
    <submittedName>
        <fullName evidence="3">Uncharacterized protein</fullName>
    </submittedName>
</protein>
<feature type="region of interest" description="Disordered" evidence="2">
    <location>
        <begin position="1"/>
        <end position="23"/>
    </location>
</feature>
<gene>
    <name evidence="3" type="ORF">HK100_008862</name>
</gene>
<dbReference type="AlphaFoldDB" id="A0AAD5TBW1"/>
<proteinExistence type="predicted"/>
<sequence length="553" mass="62699">MITSRTSKTTDFATDRTNIPDQRDHEYFQADLFEITPKAQNSLSNSRMKRLESPKRSISKRTSSPTAMIASLIEQARNSATEDPLVRKDTKEAPLIAMSNPKASPCQIADGAQNKVDSTRIPPNEFSKHCESSLRNETEFTLGENSAATLRDPFKKTNEFIDVSTTLLPKQPVFNFNNCHFGYSLPTNSESNRKDFVVGMANVQNLSENYGIDLESMEISGGSRSRTCRTDDMIEQEENNSIKYPIGTDLTISDLSTSEAVDSIRCHADPISAFSLQQTIESDFLKPTSLKQRNGNNTASKNTVIDEDSVDERYIRKDNHNHNYTQSHPLVKKREPISFRFQILDITSAKPSEEMLKKKHQELDVINAELVQLSKIIAVSRHNELKRREALLDEKEAHLVKAQNQIEFDVQELLQARISARDGVLKREIEAIILHADASVASLVKENRRLVTSNKVLSGANRRLRDQVRLMMQGINERDIRELELHSQLKQHKERIERLKKSSIDLKPSKLIIELQNVKGHNFADVLAKQKLKGASTQTISEPIKQQKIENNE</sequence>
<name>A0AAD5TBW1_9FUNG</name>
<feature type="non-terminal residue" evidence="3">
    <location>
        <position position="553"/>
    </location>
</feature>
<feature type="region of interest" description="Disordered" evidence="2">
    <location>
        <begin position="38"/>
        <end position="64"/>
    </location>
</feature>
<reference evidence="3" key="1">
    <citation type="submission" date="2020-05" db="EMBL/GenBank/DDBJ databases">
        <title>Phylogenomic resolution of chytrid fungi.</title>
        <authorList>
            <person name="Stajich J.E."/>
            <person name="Amses K."/>
            <person name="Simmons R."/>
            <person name="Seto K."/>
            <person name="Myers J."/>
            <person name="Bonds A."/>
            <person name="Quandt C.A."/>
            <person name="Barry K."/>
            <person name="Liu P."/>
            <person name="Grigoriev I."/>
            <person name="Longcore J.E."/>
            <person name="James T.Y."/>
        </authorList>
    </citation>
    <scope>NUCLEOTIDE SEQUENCE</scope>
    <source>
        <strain evidence="3">JEL0513</strain>
    </source>
</reference>